<evidence type="ECO:0000256" key="12">
    <source>
        <dbReference type="ARBA" id="ARBA00022786"/>
    </source>
</evidence>
<dbReference type="InterPro" id="IPR001841">
    <property type="entry name" value="Znf_RING"/>
</dbReference>
<dbReference type="SMART" id="SM00184">
    <property type="entry name" value="RING"/>
    <property type="match status" value="1"/>
</dbReference>
<dbReference type="Gene3D" id="3.30.40.10">
    <property type="entry name" value="Zinc/RING finger domain, C3HC4 (zinc finger)"/>
    <property type="match status" value="1"/>
</dbReference>
<keyword evidence="11 14" id="KW-0863">Zinc-finger</keyword>
<gene>
    <name evidence="18" type="ORF">NE237_009225</name>
</gene>
<dbReference type="CDD" id="cd16491">
    <property type="entry name" value="RING-CH-C4HC3_LTN1"/>
    <property type="match status" value="1"/>
</dbReference>
<comment type="caution">
    <text evidence="18">The sequence shown here is derived from an EMBL/GenBank/DDBJ whole genome shotgun (WGS) entry which is preliminary data.</text>
</comment>
<comment type="catalytic activity">
    <reaction evidence="1 15">
        <text>S-ubiquitinyl-[E2 ubiquitin-conjugating enzyme]-L-cysteine + [acceptor protein]-L-lysine = [E2 ubiquitin-conjugating enzyme]-L-cysteine + N(6)-ubiquitinyl-[acceptor protein]-L-lysine.</text>
        <dbReference type="EC" id="2.3.2.27"/>
    </reaction>
</comment>
<comment type="function">
    <text evidence="15">E3 ubiquitin-protein ligase. Component of the ribosome quality control complex (RQC), a ribosome-associated complex that mediates ubiquitination and extraction of incompletely synthesized nascent chains for proteasomal degradation.</text>
</comment>
<dbReference type="GO" id="GO:0043023">
    <property type="term" value="F:ribosomal large subunit binding"/>
    <property type="evidence" value="ECO:0007669"/>
    <property type="project" value="TreeGrafter"/>
</dbReference>
<reference evidence="18" key="1">
    <citation type="journal article" date="2023" name="Plant J.">
        <title>The genome of the king protea, Protea cynaroides.</title>
        <authorList>
            <person name="Chang J."/>
            <person name="Duong T.A."/>
            <person name="Schoeman C."/>
            <person name="Ma X."/>
            <person name="Roodt D."/>
            <person name="Barker N."/>
            <person name="Li Z."/>
            <person name="Van de Peer Y."/>
            <person name="Mizrachi E."/>
        </authorList>
    </citation>
    <scope>NUCLEOTIDE SEQUENCE</scope>
    <source>
        <tissue evidence="18">Young leaves</tissue>
    </source>
</reference>
<dbReference type="FunFam" id="3.30.40.10:FF:000038">
    <property type="entry name" value="E3 ubiquitin-protein ligase listerin"/>
    <property type="match status" value="1"/>
</dbReference>
<evidence type="ECO:0000313" key="19">
    <source>
        <dbReference type="Proteomes" id="UP001141806"/>
    </source>
</evidence>
<dbReference type="InterPro" id="IPR013083">
    <property type="entry name" value="Znf_RING/FYVE/PHD"/>
</dbReference>
<dbReference type="EC" id="2.3.2.27" evidence="5 15"/>
<accession>A0A9Q0R033</accession>
<keyword evidence="7" id="KW-0963">Cytoplasm</keyword>
<keyword evidence="9 15" id="KW-0479">Metal-binding</keyword>
<keyword evidence="19" id="KW-1185">Reference proteome</keyword>
<evidence type="ECO:0000256" key="14">
    <source>
        <dbReference type="PROSITE-ProRule" id="PRU00175"/>
    </source>
</evidence>
<evidence type="ECO:0000259" key="17">
    <source>
        <dbReference type="PROSITE" id="PS50089"/>
    </source>
</evidence>
<dbReference type="InterPro" id="IPR039804">
    <property type="entry name" value="RING-CH-C4HC3_LTN1"/>
</dbReference>
<evidence type="ECO:0000256" key="2">
    <source>
        <dbReference type="ARBA" id="ARBA00004514"/>
    </source>
</evidence>
<dbReference type="Pfam" id="PF22999">
    <property type="entry name" value="LTN1_E3_ligase_6th"/>
    <property type="match status" value="1"/>
</dbReference>
<dbReference type="InterPro" id="IPR054478">
    <property type="entry name" value="LTN1_UBC"/>
</dbReference>
<keyword evidence="12 15" id="KW-0833">Ubl conjugation pathway</keyword>
<dbReference type="EMBL" id="JAMYWD010000002">
    <property type="protein sequence ID" value="KAJ4978445.1"/>
    <property type="molecule type" value="Genomic_DNA"/>
</dbReference>
<keyword evidence="8 15" id="KW-0808">Transferase</keyword>
<comment type="subcellular location">
    <subcellularLocation>
        <location evidence="2">Cytoplasm</location>
        <location evidence="2">Cytosol</location>
    </subcellularLocation>
</comment>
<dbReference type="SUPFAM" id="SSF48371">
    <property type="entry name" value="ARM repeat"/>
    <property type="match status" value="1"/>
</dbReference>
<dbReference type="Pfam" id="PF13639">
    <property type="entry name" value="zf-RING_2"/>
    <property type="match status" value="1"/>
</dbReference>
<dbReference type="PANTHER" id="PTHR12389:SF0">
    <property type="entry name" value="E3 UBIQUITIN-PROTEIN LIGASE LISTERIN"/>
    <property type="match status" value="1"/>
</dbReference>
<dbReference type="PANTHER" id="PTHR12389">
    <property type="entry name" value="ZINC FINGER PROTEIN 294"/>
    <property type="match status" value="1"/>
</dbReference>
<protein>
    <recommendedName>
        <fullName evidence="6 15">E3 ubiquitin-protein ligase listerin</fullName>
        <ecNumber evidence="5 15">2.3.2.27</ecNumber>
    </recommendedName>
    <alternativeName>
        <fullName evidence="15">RING-type E3 ubiquitin transferase listerin</fullName>
    </alternativeName>
</protein>
<evidence type="ECO:0000313" key="18">
    <source>
        <dbReference type="EMBL" id="KAJ4978445.1"/>
    </source>
</evidence>
<evidence type="ECO:0000256" key="7">
    <source>
        <dbReference type="ARBA" id="ARBA00022490"/>
    </source>
</evidence>
<dbReference type="GO" id="GO:1990112">
    <property type="term" value="C:RQC complex"/>
    <property type="evidence" value="ECO:0007669"/>
    <property type="project" value="UniProtKB-UniRule"/>
</dbReference>
<comment type="subunit">
    <text evidence="15">Component of the ribosome quality control complex (RQC).</text>
</comment>
<dbReference type="InterPro" id="IPR016024">
    <property type="entry name" value="ARM-type_fold"/>
</dbReference>
<dbReference type="Pfam" id="PF22958">
    <property type="entry name" value="Ltn1_1st"/>
    <property type="match status" value="1"/>
</dbReference>
<dbReference type="PROSITE" id="PS50089">
    <property type="entry name" value="ZF_RING_2"/>
    <property type="match status" value="1"/>
</dbReference>
<dbReference type="OrthoDB" id="6108at2759"/>
<feature type="compositionally biased region" description="Basic and acidic residues" evidence="16">
    <location>
        <begin position="1"/>
        <end position="10"/>
    </location>
</feature>
<keyword evidence="13 15" id="KW-0862">Zinc</keyword>
<dbReference type="GO" id="GO:0008270">
    <property type="term" value="F:zinc ion binding"/>
    <property type="evidence" value="ECO:0007669"/>
    <property type="project" value="UniProtKB-KW"/>
</dbReference>
<dbReference type="Gene3D" id="1.25.10.10">
    <property type="entry name" value="Leucine-rich Repeat Variant"/>
    <property type="match status" value="1"/>
</dbReference>
<feature type="domain" description="RING-type" evidence="17">
    <location>
        <begin position="1876"/>
        <end position="1923"/>
    </location>
</feature>
<evidence type="ECO:0000256" key="10">
    <source>
        <dbReference type="ARBA" id="ARBA00022737"/>
    </source>
</evidence>
<evidence type="ECO:0000256" key="15">
    <source>
        <dbReference type="RuleBase" id="RU367090"/>
    </source>
</evidence>
<dbReference type="GO" id="GO:0061630">
    <property type="term" value="F:ubiquitin protein ligase activity"/>
    <property type="evidence" value="ECO:0007669"/>
    <property type="project" value="UniProtKB-UniRule"/>
</dbReference>
<dbReference type="InterPro" id="IPR011016">
    <property type="entry name" value="Znf_RING-CH"/>
</dbReference>
<evidence type="ECO:0000256" key="5">
    <source>
        <dbReference type="ARBA" id="ARBA00012483"/>
    </source>
</evidence>
<comment type="pathway">
    <text evidence="3 15">Protein modification; protein ubiquitination.</text>
</comment>
<dbReference type="InterPro" id="IPR054477">
    <property type="entry name" value="LTN1_E3_ligase_6th"/>
</dbReference>
<evidence type="ECO:0000256" key="3">
    <source>
        <dbReference type="ARBA" id="ARBA00004906"/>
    </source>
</evidence>
<dbReference type="InterPro" id="IPR011989">
    <property type="entry name" value="ARM-like"/>
</dbReference>
<dbReference type="InterPro" id="IPR039795">
    <property type="entry name" value="LTN1/Rkr1"/>
</dbReference>
<evidence type="ECO:0000256" key="6">
    <source>
        <dbReference type="ARBA" id="ARBA00017157"/>
    </source>
</evidence>
<comment type="similarity">
    <text evidence="4 15">Belongs to the LTN1 family.</text>
</comment>
<evidence type="ECO:0000256" key="16">
    <source>
        <dbReference type="SAM" id="MobiDB-lite"/>
    </source>
</evidence>
<organism evidence="18 19">
    <name type="scientific">Protea cynaroides</name>
    <dbReference type="NCBI Taxonomy" id="273540"/>
    <lineage>
        <taxon>Eukaryota</taxon>
        <taxon>Viridiplantae</taxon>
        <taxon>Streptophyta</taxon>
        <taxon>Embryophyta</taxon>
        <taxon>Tracheophyta</taxon>
        <taxon>Spermatophyta</taxon>
        <taxon>Magnoliopsida</taxon>
        <taxon>Proteales</taxon>
        <taxon>Proteaceae</taxon>
        <taxon>Protea</taxon>
    </lineage>
</organism>
<evidence type="ECO:0000256" key="4">
    <source>
        <dbReference type="ARBA" id="ARBA00007997"/>
    </source>
</evidence>
<dbReference type="SMART" id="SM00744">
    <property type="entry name" value="RINGv"/>
    <property type="match status" value="1"/>
</dbReference>
<feature type="region of interest" description="Disordered" evidence="16">
    <location>
        <begin position="1"/>
        <end position="20"/>
    </location>
</feature>
<dbReference type="GO" id="GO:0072344">
    <property type="term" value="P:rescue of stalled ribosome"/>
    <property type="evidence" value="ECO:0007669"/>
    <property type="project" value="UniProtKB-UniRule"/>
</dbReference>
<dbReference type="GO" id="GO:0005829">
    <property type="term" value="C:cytosol"/>
    <property type="evidence" value="ECO:0007669"/>
    <property type="project" value="UniProtKB-SubCell"/>
</dbReference>
<dbReference type="Pfam" id="PF23009">
    <property type="entry name" value="UBC_like"/>
    <property type="match status" value="1"/>
</dbReference>
<sequence length="1926" mass="215799">MGREKGDGARSKTRPSSSSLAASLLSSGTTSIGFGGYVGSSRLDTTHTSEDAIPFQDVDSEVALHLKRLGRKDPTTKLKALTSLCELFKQKTAEDVVLIIPQWVFEYKRLLQDYNREVRRATNETMTSLVITLGRVLAPHLKSLMGPWWFSQFDPVPEVSQSARQSLQAAFPAQEKRLDALILCTNEVFLYLEENLKLTPQTMSDKAAPLDELEETHQLVVSSSLLALATLIDILFGTQLRRQDFDKVNAEPKYASKARETAISSSGKIFSANKYFIDFLKSQSPGIRLATYSILGSFIRHLPHAFNQENIKTLSVTILGAFQEKDPACHSSMWETVLLFSKQFSDSWTNANIQKTVLNRFWHFLRNGCYGSQRVSYPKLVHFLDTIPPKAIVGEQLLNFFQNLWAGRNHSYPSSLDRLAFFKAFQECFLWSLHNASRYCNGVDAISHFQVNLVENILLLLLWNDYLLVVSPKSQGSVFSGKLNGGSSEDSVQPSGERIKERRYPVDDMQELGKCIIGILSDLSTKEGNLLSTFCVKFQEDCLEMLRQEEHLQKSSEHIEQVVNFVSLLGKEAVQKGEKWPFFYLAGPLMAKCFPLIRSMDSPSPEAVRILSVMASIFGPQEVLSQLFVSETRDSSINLSCDGDHESRTKKFLLVFKEDIVPWCLSRNNHSVSACLDLLLALLDNNCFVEQWSSILTYAAKLENPGPVPGSMDFDHAAVLAMLMEKIRKELSKKERKVEPESNVWQMSDLGQWNHKLLDSAAVSVACSPPFTTSSACFLRSVLGSSVEDDKTSFLSREATVRIFEEVLKKLILYLMNSSFTWAKYASSLILCTGETDTLPECESYASILRMAQFALEVLEGSFFCLKTLDEKCELVPCISAAIFIIDWEFSMATQVTLVEGSMAPEYVGDGEMRKKFHVNSDFGESIHAFRCKISTEFWKSLSMHSLKRLGTFLIQAIRSAVMETDTSHMDKITPLCCQWMLEVLDFLCWDCIQEQNMLDQLLDKGSYWPSWVLPTLSGGSRSATPKLKDTTSRHHQFVAFVDKLISALGVSKVIAGSVLQTASSSVAEGAEELVQSRSYSRAWLAAEMLCTWKWQGGSALGSLLPLLNDYAKSEKYVPDKSLIDAIVNILFDGALLNGFSDELIFSNIWAASDDEVESIQEPFLRGLISLLSTLFIKANVWGQDKAILLYESLVDKLFIGMTVNRICLRILPFVMNIIIRHLRSRSVESDESCEDAQLYSLKKNEIQDTMRNWLQRALSLPPLITWQTGQDVEEWVQLIISCYPLSDIGGIGTIKMALRREISHSEETMLLDLLRKQRCDGNASNATDQLSAVRVILSKLIVVSVAYCWKNFDEDDWDFVLAQVRGWIESAVLLMEETAENLDNLVTNTSASDETEVMVKKLEKTVGISDPSTMTIARNALFTFSLFCGLIEHQQEENTDLIISLKNEKWDTIKNRILEDVLRLFFATGIAEATASSCCPEGASILASTRLAHLHFWELVASNVINSSDHVRNVAVKSVELWGLSSGPISSLYAILFSSKPTSSLQLAAFLILTTEPLSHLAITKEDTACYLGGDSTDNLVINQSRFDSSAEETLHFREEISCMIVKSSLEIIEMELVAQHRVNVFIAWALVLSHLQSLPSSSRAKERLVQCILDSADSIILHGIFQHIPWKFGMGHNWKKDQLPAGISEAATAVGRAITTGSLLFAVESLWPIGTEQMASLAGAIYGLMLRVLPAYVRDFFAGLRDRSTSSTIESFTKIWCSPPLLEDEMSQIKIANVADENFSISVNKTAFEVVATYKKEESGMDLVIRLPTSYPLRPVDVDCTRSLGISESKKRKWLMSLTAFVRNQNGALAEAIRIWKSNFDKEFLGVEECPICYSIIHTTNHNLPRLACKTCKHKFHAACLYKWFSTSHKSTCPLCQSPF</sequence>
<evidence type="ECO:0000256" key="11">
    <source>
        <dbReference type="ARBA" id="ARBA00022771"/>
    </source>
</evidence>
<evidence type="ECO:0000256" key="9">
    <source>
        <dbReference type="ARBA" id="ARBA00022723"/>
    </source>
</evidence>
<proteinExistence type="inferred from homology"/>
<evidence type="ECO:0000256" key="13">
    <source>
        <dbReference type="ARBA" id="ARBA00022833"/>
    </source>
</evidence>
<evidence type="ECO:0000256" key="1">
    <source>
        <dbReference type="ARBA" id="ARBA00000900"/>
    </source>
</evidence>
<dbReference type="GO" id="GO:1990116">
    <property type="term" value="P:ribosome-associated ubiquitin-dependent protein catabolic process"/>
    <property type="evidence" value="ECO:0007669"/>
    <property type="project" value="UniProtKB-UniRule"/>
</dbReference>
<dbReference type="Proteomes" id="UP001141806">
    <property type="component" value="Unassembled WGS sequence"/>
</dbReference>
<evidence type="ECO:0000256" key="8">
    <source>
        <dbReference type="ARBA" id="ARBA00022679"/>
    </source>
</evidence>
<dbReference type="InterPro" id="IPR054476">
    <property type="entry name" value="Ltn1_N"/>
</dbReference>
<keyword evidence="10" id="KW-0677">Repeat</keyword>
<dbReference type="SUPFAM" id="SSF57850">
    <property type="entry name" value="RING/U-box"/>
    <property type="match status" value="1"/>
</dbReference>
<name>A0A9Q0R033_9MAGN</name>